<sequence>MSSDGDNQQPAARTSPYHYREPRTFTGKPGDDVDEWLSHYQRVSRSNGWNAASQLSHVGLFLDFTALVWFENHEDTLTTWDQFVEEIKKCFGDPATKKKRAEQTLSQRAQVTGETCRTYIEDILKLCKSVDAHMMEEDKVGHILKGIADDVYHFLIGKERSYSQLLHPQSTRRAQLLHPQSTAEGSATTGYLRRVVLCAPQQL</sequence>
<evidence type="ECO:0000259" key="2">
    <source>
        <dbReference type="Pfam" id="PF03732"/>
    </source>
</evidence>
<organism evidence="3">
    <name type="scientific">Rhipicephalus microplus</name>
    <name type="common">Cattle tick</name>
    <name type="synonym">Boophilus microplus</name>
    <dbReference type="NCBI Taxonomy" id="6941"/>
    <lineage>
        <taxon>Eukaryota</taxon>
        <taxon>Metazoa</taxon>
        <taxon>Ecdysozoa</taxon>
        <taxon>Arthropoda</taxon>
        <taxon>Chelicerata</taxon>
        <taxon>Arachnida</taxon>
        <taxon>Acari</taxon>
        <taxon>Parasitiformes</taxon>
        <taxon>Ixodida</taxon>
        <taxon>Ixodoidea</taxon>
        <taxon>Ixodidae</taxon>
        <taxon>Rhipicephalinae</taxon>
        <taxon>Rhipicephalus</taxon>
        <taxon>Boophilus</taxon>
    </lineage>
</organism>
<protein>
    <recommendedName>
        <fullName evidence="2">Retrotransposon gag domain-containing protein</fullName>
    </recommendedName>
</protein>
<dbReference type="PANTHER" id="PTHR33194">
    <property type="entry name" value="ZINC KNUCKLE DOMAINCONTAINING PROTEIN"/>
    <property type="match status" value="1"/>
</dbReference>
<evidence type="ECO:0000256" key="1">
    <source>
        <dbReference type="SAM" id="MobiDB-lite"/>
    </source>
</evidence>
<dbReference type="AlphaFoldDB" id="A0A6G5A7X7"/>
<dbReference type="EMBL" id="GIKN01004818">
    <property type="protein sequence ID" value="NIE47091.1"/>
    <property type="molecule type" value="Transcribed_RNA"/>
</dbReference>
<proteinExistence type="predicted"/>
<dbReference type="PANTHER" id="PTHR33194:SF4">
    <property type="entry name" value="CCHC-TYPE DOMAIN-CONTAINING PROTEIN"/>
    <property type="match status" value="1"/>
</dbReference>
<dbReference type="VEuPathDB" id="VectorBase:LOC119168670"/>
<feature type="compositionally biased region" description="Polar residues" evidence="1">
    <location>
        <begin position="1"/>
        <end position="12"/>
    </location>
</feature>
<reference evidence="3" key="1">
    <citation type="submission" date="2020-03" db="EMBL/GenBank/DDBJ databases">
        <title>A transcriptome and proteome of the tick Rhipicephalus microplus shaped by the genetic composition of its hosts and developmental stage.</title>
        <authorList>
            <person name="Garcia G.R."/>
            <person name="Ribeiro J.M.C."/>
            <person name="Maruyama S.R."/>
            <person name="Gardinasse L.G."/>
            <person name="Nelson K."/>
            <person name="Ferreira B.R."/>
            <person name="Andrade T.G."/>
            <person name="Santos I.K.F.M."/>
        </authorList>
    </citation>
    <scope>NUCLEOTIDE SEQUENCE</scope>
    <source>
        <strain evidence="3">NSGR</strain>
        <tissue evidence="3">Salivary glands</tissue>
    </source>
</reference>
<accession>A0A6G5A7X7</accession>
<dbReference type="OrthoDB" id="10037266at2759"/>
<dbReference type="InterPro" id="IPR005162">
    <property type="entry name" value="Retrotrans_gag_dom"/>
</dbReference>
<feature type="region of interest" description="Disordered" evidence="1">
    <location>
        <begin position="1"/>
        <end position="26"/>
    </location>
</feature>
<dbReference type="Pfam" id="PF03732">
    <property type="entry name" value="Retrotrans_gag"/>
    <property type="match status" value="1"/>
</dbReference>
<name>A0A6G5A7X7_RHIMP</name>
<evidence type="ECO:0000313" key="3">
    <source>
        <dbReference type="EMBL" id="NIE47091.1"/>
    </source>
</evidence>
<feature type="domain" description="Retrotransposon gag" evidence="2">
    <location>
        <begin position="66"/>
        <end position="147"/>
    </location>
</feature>